<comment type="caution">
    <text evidence="3">The sequence shown here is derived from an EMBL/GenBank/DDBJ whole genome shotgun (WGS) entry which is preliminary data.</text>
</comment>
<reference evidence="3" key="2">
    <citation type="submission" date="2020-09" db="EMBL/GenBank/DDBJ databases">
        <authorList>
            <person name="Sun Q."/>
            <person name="Zhou Y."/>
        </authorList>
    </citation>
    <scope>NUCLEOTIDE SEQUENCE</scope>
    <source>
        <strain evidence="3">CGMCC 1.15758</strain>
    </source>
</reference>
<proteinExistence type="predicted"/>
<dbReference type="Gene3D" id="3.40.50.80">
    <property type="entry name" value="Nucleotide-binding domain of ferredoxin-NADP reductase (FNR) module"/>
    <property type="match status" value="1"/>
</dbReference>
<dbReference type="InterPro" id="IPR050415">
    <property type="entry name" value="MRET"/>
</dbReference>
<gene>
    <name evidence="3" type="primary">poxF</name>
    <name evidence="3" type="ORF">GCM10010995_18670</name>
</gene>
<dbReference type="SUPFAM" id="SSF63380">
    <property type="entry name" value="Riboflavin synthase domain-like"/>
    <property type="match status" value="1"/>
</dbReference>
<dbReference type="Gene3D" id="2.40.30.10">
    <property type="entry name" value="Translation factors"/>
    <property type="match status" value="1"/>
</dbReference>
<evidence type="ECO:0000313" key="3">
    <source>
        <dbReference type="EMBL" id="GGG01465.1"/>
    </source>
</evidence>
<keyword evidence="4" id="KW-1185">Reference proteome</keyword>
<protein>
    <submittedName>
        <fullName evidence="3">Ferredoxin--NADP(+) reductase</fullName>
    </submittedName>
</protein>
<feature type="domain" description="FAD-binding FR-type" evidence="2">
    <location>
        <begin position="9"/>
        <end position="112"/>
    </location>
</feature>
<dbReference type="PANTHER" id="PTHR47354">
    <property type="entry name" value="NADH OXIDOREDUCTASE HCR"/>
    <property type="match status" value="1"/>
</dbReference>
<accession>A0A8J2Z5I5</accession>
<evidence type="ECO:0000259" key="2">
    <source>
        <dbReference type="PROSITE" id="PS51384"/>
    </source>
</evidence>
<dbReference type="Pfam" id="PF00175">
    <property type="entry name" value="NAD_binding_1"/>
    <property type="match status" value="1"/>
</dbReference>
<dbReference type="InterPro" id="IPR039261">
    <property type="entry name" value="FNR_nucleotide-bd"/>
</dbReference>
<dbReference type="InterPro" id="IPR001433">
    <property type="entry name" value="OxRdtase_FAD/NAD-bd"/>
</dbReference>
<dbReference type="GO" id="GO:0016491">
    <property type="term" value="F:oxidoreductase activity"/>
    <property type="evidence" value="ECO:0007669"/>
    <property type="project" value="InterPro"/>
</dbReference>
<dbReference type="AlphaFoldDB" id="A0A8J2Z5I5"/>
<dbReference type="SUPFAM" id="SSF52343">
    <property type="entry name" value="Ferredoxin reductase-like, C-terminal NADP-linked domain"/>
    <property type="match status" value="1"/>
</dbReference>
<dbReference type="PRINTS" id="PR00371">
    <property type="entry name" value="FPNCR"/>
</dbReference>
<dbReference type="EMBL" id="BMJS01000022">
    <property type="protein sequence ID" value="GGG01465.1"/>
    <property type="molecule type" value="Genomic_DNA"/>
</dbReference>
<dbReference type="InterPro" id="IPR017927">
    <property type="entry name" value="FAD-bd_FR_type"/>
</dbReference>
<sequence>MIILNFMAIEKFEAELVESKQIAPNVKHLTFKKADGSAFNFVPGQFITFLFDHEDGKVRRRSYSVASIPKDTDLIEIAISYVDGGIASEQLFNMGVGDKFNAMGPAGRLVLKDGEKIRKLILVGTGTGIAPYRAMLPTIEKALAEDVKEVHILLGVQYKADAIYAEDFRQYAKKINSLYFKACLSREQETLAIDEQKGYVQHVFDQLDLMPQEDVVYLCGNPNMIDDAFALLTESGFDAKRVRREKYISSN</sequence>
<dbReference type="Proteomes" id="UP000636949">
    <property type="component" value="Unassembled WGS sequence"/>
</dbReference>
<dbReference type="PANTHER" id="PTHR47354:SF5">
    <property type="entry name" value="PROTEIN RFBI"/>
    <property type="match status" value="1"/>
</dbReference>
<dbReference type="Pfam" id="PF00970">
    <property type="entry name" value="FAD_binding_6"/>
    <property type="match status" value="1"/>
</dbReference>
<comment type="cofactor">
    <cofactor evidence="1">
        <name>[2Fe-2S] cluster</name>
        <dbReference type="ChEBI" id="CHEBI:190135"/>
    </cofactor>
</comment>
<dbReference type="PROSITE" id="PS51384">
    <property type="entry name" value="FAD_FR"/>
    <property type="match status" value="1"/>
</dbReference>
<name>A0A8J2Z5I5_9GAMM</name>
<dbReference type="InterPro" id="IPR008333">
    <property type="entry name" value="Cbr1-like_FAD-bd_dom"/>
</dbReference>
<reference evidence="3" key="1">
    <citation type="journal article" date="2014" name="Int. J. Syst. Evol. Microbiol.">
        <title>Complete genome sequence of Corynebacterium casei LMG S-19264T (=DSM 44701T), isolated from a smear-ripened cheese.</title>
        <authorList>
            <consortium name="US DOE Joint Genome Institute (JGI-PGF)"/>
            <person name="Walter F."/>
            <person name="Albersmeier A."/>
            <person name="Kalinowski J."/>
            <person name="Ruckert C."/>
        </authorList>
    </citation>
    <scope>NUCLEOTIDE SEQUENCE</scope>
    <source>
        <strain evidence="3">CGMCC 1.15758</strain>
    </source>
</reference>
<evidence type="ECO:0000256" key="1">
    <source>
        <dbReference type="ARBA" id="ARBA00034078"/>
    </source>
</evidence>
<evidence type="ECO:0000313" key="4">
    <source>
        <dbReference type="Proteomes" id="UP000636949"/>
    </source>
</evidence>
<dbReference type="InterPro" id="IPR001709">
    <property type="entry name" value="Flavoprot_Pyr_Nucl_cyt_Rdtase"/>
</dbReference>
<dbReference type="InterPro" id="IPR017938">
    <property type="entry name" value="Riboflavin_synthase-like_b-brl"/>
</dbReference>
<organism evidence="3 4">
    <name type="scientific">Cysteiniphilum litorale</name>
    <dbReference type="NCBI Taxonomy" id="2056700"/>
    <lineage>
        <taxon>Bacteria</taxon>
        <taxon>Pseudomonadati</taxon>
        <taxon>Pseudomonadota</taxon>
        <taxon>Gammaproteobacteria</taxon>
        <taxon>Thiotrichales</taxon>
        <taxon>Fastidiosibacteraceae</taxon>
        <taxon>Cysteiniphilum</taxon>
    </lineage>
</organism>